<feature type="compositionally biased region" description="Polar residues" evidence="1">
    <location>
        <begin position="125"/>
        <end position="157"/>
    </location>
</feature>
<name>A0A2X0M4M3_9BASI</name>
<dbReference type="PANTHER" id="PTHR15672">
    <property type="entry name" value="CAMP-REGULATED PHOSPHOPROTEIN 21 RELATED R3H DOMAIN CONTAINING PROTEIN"/>
    <property type="match status" value="1"/>
</dbReference>
<dbReference type="Proteomes" id="UP000249464">
    <property type="component" value="Unassembled WGS sequence"/>
</dbReference>
<dbReference type="PANTHER" id="PTHR15672:SF8">
    <property type="entry name" value="PROTEIN ENCORE"/>
    <property type="match status" value="1"/>
</dbReference>
<feature type="compositionally biased region" description="Low complexity" evidence="1">
    <location>
        <begin position="179"/>
        <end position="203"/>
    </location>
</feature>
<feature type="region of interest" description="Disordered" evidence="1">
    <location>
        <begin position="452"/>
        <end position="508"/>
    </location>
</feature>
<feature type="compositionally biased region" description="Pro residues" evidence="1">
    <location>
        <begin position="605"/>
        <end position="632"/>
    </location>
</feature>
<feature type="compositionally biased region" description="Low complexity" evidence="1">
    <location>
        <begin position="761"/>
        <end position="771"/>
    </location>
</feature>
<feature type="compositionally biased region" description="Polar residues" evidence="1">
    <location>
        <begin position="705"/>
        <end position="724"/>
    </location>
</feature>
<proteinExistence type="predicted"/>
<feature type="compositionally biased region" description="Low complexity" evidence="1">
    <location>
        <begin position="97"/>
        <end position="112"/>
    </location>
</feature>
<dbReference type="Pfam" id="PF12752">
    <property type="entry name" value="SUZ"/>
    <property type="match status" value="1"/>
</dbReference>
<dbReference type="STRING" id="796604.A0A2X0M4M3"/>
<feature type="compositionally biased region" description="Polar residues" evidence="1">
    <location>
        <begin position="85"/>
        <end position="96"/>
    </location>
</feature>
<evidence type="ECO:0000259" key="2">
    <source>
        <dbReference type="PROSITE" id="PS51673"/>
    </source>
</evidence>
<feature type="compositionally biased region" description="Polar residues" evidence="1">
    <location>
        <begin position="30"/>
        <end position="41"/>
    </location>
</feature>
<keyword evidence="4" id="KW-1185">Reference proteome</keyword>
<evidence type="ECO:0000256" key="1">
    <source>
        <dbReference type="SAM" id="MobiDB-lite"/>
    </source>
</evidence>
<feature type="region of interest" description="Disordered" evidence="1">
    <location>
        <begin position="358"/>
        <end position="431"/>
    </location>
</feature>
<evidence type="ECO:0000313" key="3">
    <source>
        <dbReference type="EMBL" id="SGY39599.1"/>
    </source>
</evidence>
<reference evidence="3 4" key="1">
    <citation type="submission" date="2016-11" db="EMBL/GenBank/DDBJ databases">
        <authorList>
            <person name="Jaros S."/>
            <person name="Januszkiewicz K."/>
            <person name="Wedrychowicz H."/>
        </authorList>
    </citation>
    <scope>NUCLEOTIDE SEQUENCE [LARGE SCALE GENOMIC DNA]</scope>
</reference>
<feature type="compositionally biased region" description="Polar residues" evidence="1">
    <location>
        <begin position="970"/>
        <end position="981"/>
    </location>
</feature>
<dbReference type="InterPro" id="IPR051937">
    <property type="entry name" value="R3H_domain_containing"/>
</dbReference>
<organism evidence="3 4">
    <name type="scientific">Microbotryum silenes-dioicae</name>
    <dbReference type="NCBI Taxonomy" id="796604"/>
    <lineage>
        <taxon>Eukaryota</taxon>
        <taxon>Fungi</taxon>
        <taxon>Dikarya</taxon>
        <taxon>Basidiomycota</taxon>
        <taxon>Pucciniomycotina</taxon>
        <taxon>Microbotryomycetes</taxon>
        <taxon>Microbotryales</taxon>
        <taxon>Microbotryaceae</taxon>
        <taxon>Microbotryum</taxon>
    </lineage>
</organism>
<dbReference type="AlphaFoldDB" id="A0A2X0M4M3"/>
<sequence length="1003" mass="103948">MSTSTTPAFPSSSAAPHPSSSSVRNEKPTEIQSSTNATGHTSARAVHEGTAGHSAASTVDVAPSQPAPGKITLLQRPIKAEQAEQHSTALNEPSGMTRTGVSSPSSSTSRSTADVVQAQALGEGQSASNRLTTPSQRMSSQMEAQPLSTNSKINSRPASEDGYLDADGSSDGGPERPRTPSATSSTSELDPSDPATSSAPPLDSRTREPTITAEDADPTSDEGAPLLDHVLLSALQYPRDRILLLRAEVEMERFVSHPSASRLPLSPPHFQPNLNSYQRLLIHRLADIFGITRQVEAAPQQNWGPPGAPVPGIVVLVKGPATKLPTCKLASIVAPPSTTATSSIAPALVQAIVLSNESSTSTARHSSDSESPVRRGSPSSSSSNVAPSPAQPQVFKILPRSAHKAGSTASSPAAADDDSTGRGKARRELTLEEREAAYREARERIFAQQAEIKPAASTSTQPASIVVDAPPGLARPSSAGSTYSRGSAAASISGSRAESTTSSYHSGYHPGPASSASMFYPIPSSSSSSSSLLSRSSWAPSLRPSAPSFDPSLGWNSQGYEHDPYQQPYYYGGGPGASAGLAPPNQVHNQPPSHTSSPSMNPYVHSPPPPPIPHPNHAPYPHPTFATLPPPEAYRSGSAASAWATPRPPHALPSPSLSTSSGSSYQSMGLNNKLTTGGSNQRPGHDGGYLMRFPEGGIVPYHGSSLKSASTNSSQASLNSTGQGSAAARPPETTRSNVASRNGERMASPASVQSLNARPHSSAASVESCSSGNGKATKTLLREGTVKGKGKEQPGEVVDTPSDALSASNLKTLHPSLPVKPEWPSNSNGGHRASPDTPSQSSSTDLAPSAQPPAIMRAGPNAAYTTAPSHVHPASFRPPPPNVGPPQAYAAALNGYQTPEWYSTYPHGSTPPYTDGPGYPYYPEHRGGILPGIGGSSFPIAAPSSSLLPNNEMRRPPPRSTELFDPSKPLSATSNAAGTRSSRGRGAMIRGGRPGQATEGLRL</sequence>
<feature type="compositionally biased region" description="Low complexity" evidence="1">
    <location>
        <begin position="653"/>
        <end position="667"/>
    </location>
</feature>
<dbReference type="EMBL" id="FQNC01000042">
    <property type="protein sequence ID" value="SGY39599.1"/>
    <property type="molecule type" value="Genomic_DNA"/>
</dbReference>
<dbReference type="InterPro" id="IPR036867">
    <property type="entry name" value="R3H_dom_sf"/>
</dbReference>
<evidence type="ECO:0000313" key="4">
    <source>
        <dbReference type="Proteomes" id="UP000249464"/>
    </source>
</evidence>
<accession>A0A2X0M4M3</accession>
<feature type="compositionally biased region" description="Low complexity" evidence="1">
    <location>
        <begin position="405"/>
        <end position="414"/>
    </location>
</feature>
<protein>
    <submittedName>
        <fullName evidence="3">BQ5605_C003g02244 protein</fullName>
    </submittedName>
</protein>
<dbReference type="CDD" id="cd02642">
    <property type="entry name" value="R3H_encore_like"/>
    <property type="match status" value="1"/>
</dbReference>
<feature type="region of interest" description="Disordered" evidence="1">
    <location>
        <begin position="566"/>
        <end position="887"/>
    </location>
</feature>
<dbReference type="Gene3D" id="3.30.1370.50">
    <property type="entry name" value="R3H-like domain"/>
    <property type="match status" value="1"/>
</dbReference>
<feature type="region of interest" description="Disordered" evidence="1">
    <location>
        <begin position="945"/>
        <end position="1003"/>
    </location>
</feature>
<feature type="compositionally biased region" description="Low complexity" evidence="1">
    <location>
        <begin position="835"/>
        <end position="845"/>
    </location>
</feature>
<feature type="compositionally biased region" description="Polar residues" evidence="1">
    <location>
        <begin position="668"/>
        <end position="682"/>
    </location>
</feature>
<dbReference type="InterPro" id="IPR024771">
    <property type="entry name" value="SUZ"/>
</dbReference>
<feature type="compositionally biased region" description="Low complexity" evidence="1">
    <location>
        <begin position="484"/>
        <end position="499"/>
    </location>
</feature>
<feature type="compositionally biased region" description="Low complexity" evidence="1">
    <location>
        <begin position="374"/>
        <end position="393"/>
    </location>
</feature>
<feature type="compositionally biased region" description="Low complexity" evidence="1">
    <location>
        <begin position="1"/>
        <end position="22"/>
    </location>
</feature>
<dbReference type="SUPFAM" id="SSF82708">
    <property type="entry name" value="R3H domain"/>
    <property type="match status" value="1"/>
</dbReference>
<feature type="region of interest" description="Disordered" evidence="1">
    <location>
        <begin position="1"/>
        <end position="224"/>
    </location>
</feature>
<feature type="compositionally biased region" description="Basic and acidic residues" evidence="1">
    <location>
        <begin position="780"/>
        <end position="794"/>
    </location>
</feature>
<dbReference type="PROSITE" id="PS51673">
    <property type="entry name" value="SUZ"/>
    <property type="match status" value="1"/>
</dbReference>
<feature type="domain" description="SUZ" evidence="2">
    <location>
        <begin position="370"/>
        <end position="450"/>
    </location>
</feature>
<gene>
    <name evidence="3" type="primary">BQ5605_C003g02244</name>
    <name evidence="3" type="ORF">BQ5605_C003G02244</name>
</gene>
<feature type="compositionally biased region" description="Polar residues" evidence="1">
    <location>
        <begin position="586"/>
        <end position="597"/>
    </location>
</feature>
<dbReference type="GO" id="GO:0003676">
    <property type="term" value="F:nucleic acid binding"/>
    <property type="evidence" value="ECO:0007669"/>
    <property type="project" value="InterPro"/>
</dbReference>